<dbReference type="SUPFAM" id="SSF53474">
    <property type="entry name" value="alpha/beta-Hydrolases"/>
    <property type="match status" value="1"/>
</dbReference>
<dbReference type="STRING" id="135208.A0A4Z0ABX7"/>
<evidence type="ECO:0000313" key="5">
    <source>
        <dbReference type="EMBL" id="TFY83833.1"/>
    </source>
</evidence>
<evidence type="ECO:0000313" key="6">
    <source>
        <dbReference type="Proteomes" id="UP000298061"/>
    </source>
</evidence>
<evidence type="ECO:0000256" key="3">
    <source>
        <dbReference type="RuleBase" id="RU361235"/>
    </source>
</evidence>
<comment type="similarity">
    <text evidence="1 3">Belongs to the type-B carboxylesterase/lipase family.</text>
</comment>
<dbReference type="AlphaFoldDB" id="A0A4Z0ABX7"/>
<gene>
    <name evidence="5" type="ORF">EWM64_g168</name>
</gene>
<proteinExistence type="inferred from homology"/>
<feature type="domain" description="Carboxylesterase type B" evidence="4">
    <location>
        <begin position="17"/>
        <end position="365"/>
    </location>
</feature>
<evidence type="ECO:0000256" key="1">
    <source>
        <dbReference type="ARBA" id="ARBA00005964"/>
    </source>
</evidence>
<dbReference type="InterPro" id="IPR029058">
    <property type="entry name" value="AB_hydrolase_fold"/>
</dbReference>
<dbReference type="PANTHER" id="PTHR11559">
    <property type="entry name" value="CARBOXYLESTERASE"/>
    <property type="match status" value="1"/>
</dbReference>
<dbReference type="Proteomes" id="UP000298061">
    <property type="component" value="Unassembled WGS sequence"/>
</dbReference>
<dbReference type="EMBL" id="SFCI01000007">
    <property type="protein sequence ID" value="TFY83833.1"/>
    <property type="molecule type" value="Genomic_DNA"/>
</dbReference>
<dbReference type="Gene3D" id="3.40.50.1820">
    <property type="entry name" value="alpha/beta hydrolase"/>
    <property type="match status" value="1"/>
</dbReference>
<accession>A0A4Z0ABX7</accession>
<dbReference type="EC" id="3.1.1.-" evidence="3"/>
<dbReference type="InterPro" id="IPR050309">
    <property type="entry name" value="Type-B_Carboxylest/Lipase"/>
</dbReference>
<comment type="caution">
    <text evidence="5">The sequence shown here is derived from an EMBL/GenBank/DDBJ whole genome shotgun (WGS) entry which is preliminary data.</text>
</comment>
<dbReference type="OrthoDB" id="408631at2759"/>
<sequence>MGISKLASSHVAPEDLNAGLLDQRAALVFVQENIAPFGGDPSKVTIWGQSAGAGSVHAQVLYPAAQPLFRAGIMDSDTGPFKSAPEASVYDEPGKPYARLLSAVDCPAGPASFACLQRVSLPILENASNAMVLDTLNDQLWEPALGPKGSFATERPSTKIDRGDFFHIPLISGTNLNEGSIFSENLENENLIGAAQDQALRQFVFDTLIDDSPVTDDVLDKIVALYPANDSSLGAPFNTGDSLFDRGSEWYGENMFLSARRRFFGAAAPLQPLFAYFFTEFIPGNDPFLGVFHSSELSLLFSAVPDAIEEDFANTYLDFYLNFVNNLNPGPAWPQFTSETKQVLQLMRDNITAIPDEFNANRTDFLSTAKVLAEFQK</sequence>
<organism evidence="5 6">
    <name type="scientific">Hericium alpestre</name>
    <dbReference type="NCBI Taxonomy" id="135208"/>
    <lineage>
        <taxon>Eukaryota</taxon>
        <taxon>Fungi</taxon>
        <taxon>Dikarya</taxon>
        <taxon>Basidiomycota</taxon>
        <taxon>Agaricomycotina</taxon>
        <taxon>Agaricomycetes</taxon>
        <taxon>Russulales</taxon>
        <taxon>Hericiaceae</taxon>
        <taxon>Hericium</taxon>
    </lineage>
</organism>
<keyword evidence="2 3" id="KW-0378">Hydrolase</keyword>
<name>A0A4Z0ABX7_9AGAM</name>
<evidence type="ECO:0000259" key="4">
    <source>
        <dbReference type="Pfam" id="PF00135"/>
    </source>
</evidence>
<dbReference type="GO" id="GO:0016787">
    <property type="term" value="F:hydrolase activity"/>
    <property type="evidence" value="ECO:0007669"/>
    <property type="project" value="UniProtKB-KW"/>
</dbReference>
<dbReference type="PROSITE" id="PS00122">
    <property type="entry name" value="CARBOXYLESTERASE_B_1"/>
    <property type="match status" value="1"/>
</dbReference>
<dbReference type="InterPro" id="IPR019826">
    <property type="entry name" value="Carboxylesterase_B_AS"/>
</dbReference>
<evidence type="ECO:0000256" key="2">
    <source>
        <dbReference type="ARBA" id="ARBA00022801"/>
    </source>
</evidence>
<reference evidence="5 6" key="1">
    <citation type="submission" date="2019-02" db="EMBL/GenBank/DDBJ databases">
        <title>Genome sequencing of the rare red list fungi Hericium alpestre (H. flagellum).</title>
        <authorList>
            <person name="Buettner E."/>
            <person name="Kellner H."/>
        </authorList>
    </citation>
    <scope>NUCLEOTIDE SEQUENCE [LARGE SCALE GENOMIC DNA]</scope>
    <source>
        <strain evidence="5 6">DSM 108284</strain>
    </source>
</reference>
<keyword evidence="6" id="KW-1185">Reference proteome</keyword>
<protein>
    <recommendedName>
        <fullName evidence="3">Carboxylic ester hydrolase</fullName>
        <ecNumber evidence="3">3.1.1.-</ecNumber>
    </recommendedName>
</protein>
<dbReference type="Pfam" id="PF00135">
    <property type="entry name" value="COesterase"/>
    <property type="match status" value="1"/>
</dbReference>
<dbReference type="InterPro" id="IPR002018">
    <property type="entry name" value="CarbesteraseB"/>
</dbReference>